<proteinExistence type="predicted"/>
<sequence length="123" mass="14709">MTKALPLEGGYDHGPLFEIRKRRGIIHRNAWVHGARRRRAEREQTPKWVDRDKIAVLYREARRLTRETGERYVVDHIVPLRGKTVCGLHWHGNMRVMHWRENAQKGAFEWPDMPFEQISIIFD</sequence>
<accession>A0A7S6R7C4</accession>
<reference evidence="1 2" key="1">
    <citation type="submission" date="2020-07" db="EMBL/GenBank/DDBJ databases">
        <title>Complete genome sequence of Burkholderia gladioli phage Maja.</title>
        <authorList>
            <person name="Yu Z."/>
            <person name="Yao G.W."/>
            <person name="Guadalupe Vizoso-Pinto M."/>
            <person name="Sun L."/>
            <person name="Le T."/>
            <person name="Gonzalez C."/>
            <person name="Young R."/>
            <person name="Liu M."/>
        </authorList>
    </citation>
    <scope>NUCLEOTIDE SEQUENCE [LARGE SCALE GENOMIC DNA]</scope>
</reference>
<keyword evidence="1" id="KW-0540">Nuclease</keyword>
<keyword evidence="1" id="KW-0378">Hydrolase</keyword>
<dbReference type="Proteomes" id="UP000593952">
    <property type="component" value="Segment"/>
</dbReference>
<keyword evidence="2" id="KW-1185">Reference proteome</keyword>
<dbReference type="GO" id="GO:0004519">
    <property type="term" value="F:endonuclease activity"/>
    <property type="evidence" value="ECO:0007669"/>
    <property type="project" value="UniProtKB-KW"/>
</dbReference>
<protein>
    <submittedName>
        <fullName evidence="1">HNH homing endonuclease</fullName>
    </submittedName>
</protein>
<name>A0A7S6R7C4_9CAUD</name>
<keyword evidence="1" id="KW-0255">Endonuclease</keyword>
<evidence type="ECO:0000313" key="1">
    <source>
        <dbReference type="EMBL" id="QOV06326.1"/>
    </source>
</evidence>
<gene>
    <name evidence="1" type="ORF">CPT_Maja_106</name>
</gene>
<dbReference type="EMBL" id="MT708549">
    <property type="protein sequence ID" value="QOV06326.1"/>
    <property type="molecule type" value="Genomic_DNA"/>
</dbReference>
<evidence type="ECO:0000313" key="2">
    <source>
        <dbReference type="Proteomes" id="UP000593952"/>
    </source>
</evidence>
<organism evidence="1 2">
    <name type="scientific">Burkholderia phage Maja</name>
    <dbReference type="NCBI Taxonomy" id="2767571"/>
    <lineage>
        <taxon>Viruses</taxon>
        <taxon>Duplodnaviria</taxon>
        <taxon>Heunggongvirae</taxon>
        <taxon>Uroviricota</taxon>
        <taxon>Caudoviricetes</taxon>
        <taxon>Lindbergviridae</taxon>
        <taxon>Gladiolivirus</taxon>
        <taxon>Gladiolivirus maja</taxon>
    </lineage>
</organism>